<dbReference type="GeneID" id="7824642"/>
<evidence type="ECO:0000256" key="9">
    <source>
        <dbReference type="ARBA" id="ARBA00022777"/>
    </source>
</evidence>
<keyword evidence="6" id="KW-0479">Metal-binding</keyword>
<keyword evidence="10" id="KW-0106">Calcium</keyword>
<dbReference type="GO" id="GO:0046872">
    <property type="term" value="F:metal ion binding"/>
    <property type="evidence" value="ECO:0007669"/>
    <property type="project" value="UniProtKB-KW"/>
</dbReference>
<evidence type="ECO:0000256" key="8">
    <source>
        <dbReference type="ARBA" id="ARBA00022741"/>
    </source>
</evidence>
<dbReference type="eggNOG" id="KOG0032">
    <property type="taxonomic scope" value="Eukaryota"/>
</dbReference>
<evidence type="ECO:0000256" key="2">
    <source>
        <dbReference type="ARBA" id="ARBA00011245"/>
    </source>
</evidence>
<dbReference type="InterPro" id="IPR017441">
    <property type="entry name" value="Protein_kinase_ATP_BS"/>
</dbReference>
<dbReference type="PANTHER" id="PTHR24347">
    <property type="entry name" value="SERINE/THREONINE-PROTEIN KINASE"/>
    <property type="match status" value="1"/>
</dbReference>
<dbReference type="EC" id="2.7.11.1" evidence="3"/>
<dbReference type="AlphaFoldDB" id="Q23FI7"/>
<dbReference type="HOGENOM" id="CLU_000288_63_0_1"/>
<evidence type="ECO:0000256" key="14">
    <source>
        <dbReference type="ARBA" id="ARBA00048679"/>
    </source>
</evidence>
<dbReference type="STRING" id="312017.Q23FI7"/>
<keyword evidence="8 15" id="KW-0547">Nucleotide-binding</keyword>
<organism evidence="18 19">
    <name type="scientific">Tetrahymena thermophila (strain SB210)</name>
    <dbReference type="NCBI Taxonomy" id="312017"/>
    <lineage>
        <taxon>Eukaryota</taxon>
        <taxon>Sar</taxon>
        <taxon>Alveolata</taxon>
        <taxon>Ciliophora</taxon>
        <taxon>Intramacronucleata</taxon>
        <taxon>Oligohymenophorea</taxon>
        <taxon>Hymenostomatida</taxon>
        <taxon>Tetrahymenina</taxon>
        <taxon>Tetrahymenidae</taxon>
        <taxon>Tetrahymena</taxon>
    </lineage>
</organism>
<keyword evidence="19" id="KW-1185">Reference proteome</keyword>
<evidence type="ECO:0000256" key="6">
    <source>
        <dbReference type="ARBA" id="ARBA00022723"/>
    </source>
</evidence>
<dbReference type="OrthoDB" id="193931at2759"/>
<proteinExistence type="inferred from homology"/>
<name>Q23FI7_TETTS</name>
<evidence type="ECO:0000256" key="16">
    <source>
        <dbReference type="RuleBase" id="RU000304"/>
    </source>
</evidence>
<dbReference type="SUPFAM" id="SSF56112">
    <property type="entry name" value="Protein kinase-like (PK-like)"/>
    <property type="match status" value="1"/>
</dbReference>
<feature type="domain" description="Protein kinase" evidence="17">
    <location>
        <begin position="12"/>
        <end position="268"/>
    </location>
</feature>
<dbReference type="GO" id="GO:0005524">
    <property type="term" value="F:ATP binding"/>
    <property type="evidence" value="ECO:0007669"/>
    <property type="project" value="UniProtKB-UniRule"/>
</dbReference>
<evidence type="ECO:0000256" key="13">
    <source>
        <dbReference type="ARBA" id="ARBA00047899"/>
    </source>
</evidence>
<dbReference type="RefSeq" id="XP_001015411.2">
    <property type="nucleotide sequence ID" value="XM_001015411.3"/>
</dbReference>
<evidence type="ECO:0000256" key="1">
    <source>
        <dbReference type="ARBA" id="ARBA00001946"/>
    </source>
</evidence>
<reference evidence="19" key="1">
    <citation type="journal article" date="2006" name="PLoS Biol.">
        <title>Macronuclear genome sequence of the ciliate Tetrahymena thermophila, a model eukaryote.</title>
        <authorList>
            <person name="Eisen J.A."/>
            <person name="Coyne R.S."/>
            <person name="Wu M."/>
            <person name="Wu D."/>
            <person name="Thiagarajan M."/>
            <person name="Wortman J.R."/>
            <person name="Badger J.H."/>
            <person name="Ren Q."/>
            <person name="Amedeo P."/>
            <person name="Jones K.M."/>
            <person name="Tallon L.J."/>
            <person name="Delcher A.L."/>
            <person name="Salzberg S.L."/>
            <person name="Silva J.C."/>
            <person name="Haas B.J."/>
            <person name="Majoros W.H."/>
            <person name="Farzad M."/>
            <person name="Carlton J.M."/>
            <person name="Smith R.K. Jr."/>
            <person name="Garg J."/>
            <person name="Pearlman R.E."/>
            <person name="Karrer K.M."/>
            <person name="Sun L."/>
            <person name="Manning G."/>
            <person name="Elde N.C."/>
            <person name="Turkewitz A.P."/>
            <person name="Asai D.J."/>
            <person name="Wilkes D.E."/>
            <person name="Wang Y."/>
            <person name="Cai H."/>
            <person name="Collins K."/>
            <person name="Stewart B.A."/>
            <person name="Lee S.R."/>
            <person name="Wilamowska K."/>
            <person name="Weinberg Z."/>
            <person name="Ruzzo W.L."/>
            <person name="Wloga D."/>
            <person name="Gaertig J."/>
            <person name="Frankel J."/>
            <person name="Tsao C.-C."/>
            <person name="Gorovsky M.A."/>
            <person name="Keeling P.J."/>
            <person name="Waller R.F."/>
            <person name="Patron N.J."/>
            <person name="Cherry J.M."/>
            <person name="Stover N.A."/>
            <person name="Krieger C.J."/>
            <person name="del Toro C."/>
            <person name="Ryder H.F."/>
            <person name="Williamson S.C."/>
            <person name="Barbeau R.A."/>
            <person name="Hamilton E.P."/>
            <person name="Orias E."/>
        </authorList>
    </citation>
    <scope>NUCLEOTIDE SEQUENCE [LARGE SCALE GENOMIC DNA]</scope>
    <source>
        <strain evidence="19">SB210</strain>
    </source>
</reference>
<dbReference type="Gene3D" id="3.30.200.20">
    <property type="entry name" value="Phosphorylase Kinase, domain 1"/>
    <property type="match status" value="1"/>
</dbReference>
<dbReference type="PROSITE" id="PS00108">
    <property type="entry name" value="PROTEIN_KINASE_ST"/>
    <property type="match status" value="1"/>
</dbReference>
<evidence type="ECO:0000256" key="3">
    <source>
        <dbReference type="ARBA" id="ARBA00012513"/>
    </source>
</evidence>
<feature type="binding site" evidence="15">
    <location>
        <position position="45"/>
    </location>
    <ligand>
        <name>ATP</name>
        <dbReference type="ChEBI" id="CHEBI:30616"/>
    </ligand>
</feature>
<comment type="catalytic activity">
    <reaction evidence="14">
        <text>L-seryl-[protein] + ATP = O-phospho-L-seryl-[protein] + ADP + H(+)</text>
        <dbReference type="Rhea" id="RHEA:17989"/>
        <dbReference type="Rhea" id="RHEA-COMP:9863"/>
        <dbReference type="Rhea" id="RHEA-COMP:11604"/>
        <dbReference type="ChEBI" id="CHEBI:15378"/>
        <dbReference type="ChEBI" id="CHEBI:29999"/>
        <dbReference type="ChEBI" id="CHEBI:30616"/>
        <dbReference type="ChEBI" id="CHEBI:83421"/>
        <dbReference type="ChEBI" id="CHEBI:456216"/>
        <dbReference type="EC" id="2.7.11.1"/>
    </reaction>
</comment>
<evidence type="ECO:0000256" key="10">
    <source>
        <dbReference type="ARBA" id="ARBA00022837"/>
    </source>
</evidence>
<evidence type="ECO:0000313" key="19">
    <source>
        <dbReference type="Proteomes" id="UP000009168"/>
    </source>
</evidence>
<dbReference type="Gene3D" id="1.10.510.10">
    <property type="entry name" value="Transferase(Phosphotransferase) domain 1"/>
    <property type="match status" value="1"/>
</dbReference>
<evidence type="ECO:0000256" key="15">
    <source>
        <dbReference type="PROSITE-ProRule" id="PRU10141"/>
    </source>
</evidence>
<dbReference type="GO" id="GO:0004674">
    <property type="term" value="F:protein serine/threonine kinase activity"/>
    <property type="evidence" value="ECO:0007669"/>
    <property type="project" value="UniProtKB-KW"/>
</dbReference>
<dbReference type="CDD" id="cd05117">
    <property type="entry name" value="STKc_CAMK"/>
    <property type="match status" value="1"/>
</dbReference>
<evidence type="ECO:0000256" key="12">
    <source>
        <dbReference type="ARBA" id="ARBA00024334"/>
    </source>
</evidence>
<dbReference type="OMA" id="WKAADPP"/>
<keyword evidence="7" id="KW-0677">Repeat</keyword>
<gene>
    <name evidence="18" type="ORF">TTHERM_00377310</name>
</gene>
<dbReference type="EMBL" id="GG662706">
    <property type="protein sequence ID" value="EAR95166.2"/>
    <property type="molecule type" value="Genomic_DNA"/>
</dbReference>
<sequence>MEDESPAIEDVYTFDKVLGEGSFGIVKRAIKKDTGEAFAVKMIKKENLESDDMNALQQEVEILTEIDHPNVVKLYEIYEDDAYFYMVLELMTGGELFQRIVEADHFSERQAAETIKPVVDALHYCHALNIAHRDLKPENLLYATKEPGAVIKISDFGLARFVGENTMTTMCGTPGYVAPDIILGQGYDKTIDYWSVGVILYIMLCGFPPFYSENNDELFELIVKGKFEFPSPAWDSISNEAKDLIKGLLTVDPKKRFNYEKISAHPWLNGKSSDTSIPDIQKKIKNFSASKQFKKIKIVLQAVSKLNKNQKSH</sequence>
<keyword evidence="5" id="KW-0808">Transferase</keyword>
<evidence type="ECO:0000256" key="11">
    <source>
        <dbReference type="ARBA" id="ARBA00022840"/>
    </source>
</evidence>
<dbReference type="FunFam" id="3.30.200.20:FF:000315">
    <property type="entry name" value="Calcium-dependent protein kinase 3"/>
    <property type="match status" value="1"/>
</dbReference>
<dbReference type="FunFam" id="1.10.510.10:FF:000571">
    <property type="entry name" value="Maternal embryonic leucine zipper kinase"/>
    <property type="match status" value="1"/>
</dbReference>
<comment type="cofactor">
    <cofactor evidence="1">
        <name>Mg(2+)</name>
        <dbReference type="ChEBI" id="CHEBI:18420"/>
    </cofactor>
</comment>
<dbReference type="KEGG" id="tet:TTHERM_00377310"/>
<accession>Q23FI7</accession>
<dbReference type="PROSITE" id="PS50011">
    <property type="entry name" value="PROTEIN_KINASE_DOM"/>
    <property type="match status" value="1"/>
</dbReference>
<evidence type="ECO:0000256" key="4">
    <source>
        <dbReference type="ARBA" id="ARBA00022527"/>
    </source>
</evidence>
<evidence type="ECO:0000256" key="7">
    <source>
        <dbReference type="ARBA" id="ARBA00022737"/>
    </source>
</evidence>
<dbReference type="InterPro" id="IPR000719">
    <property type="entry name" value="Prot_kinase_dom"/>
</dbReference>
<dbReference type="InterPro" id="IPR011009">
    <property type="entry name" value="Kinase-like_dom_sf"/>
</dbReference>
<evidence type="ECO:0000313" key="18">
    <source>
        <dbReference type="EMBL" id="EAR95166.2"/>
    </source>
</evidence>
<keyword evidence="11 15" id="KW-0067">ATP-binding</keyword>
<comment type="similarity">
    <text evidence="12">Belongs to the protein kinase superfamily. Ser/Thr protein kinase family. CDPK subfamily.</text>
</comment>
<dbReference type="SMART" id="SM00220">
    <property type="entry name" value="S_TKc"/>
    <property type="match status" value="1"/>
</dbReference>
<comment type="catalytic activity">
    <reaction evidence="13">
        <text>L-threonyl-[protein] + ATP = O-phospho-L-threonyl-[protein] + ADP + H(+)</text>
        <dbReference type="Rhea" id="RHEA:46608"/>
        <dbReference type="Rhea" id="RHEA-COMP:11060"/>
        <dbReference type="Rhea" id="RHEA-COMP:11605"/>
        <dbReference type="ChEBI" id="CHEBI:15378"/>
        <dbReference type="ChEBI" id="CHEBI:30013"/>
        <dbReference type="ChEBI" id="CHEBI:30616"/>
        <dbReference type="ChEBI" id="CHEBI:61977"/>
        <dbReference type="ChEBI" id="CHEBI:456216"/>
        <dbReference type="EC" id="2.7.11.1"/>
    </reaction>
</comment>
<dbReference type="InParanoid" id="Q23FI7"/>
<dbReference type="Proteomes" id="UP000009168">
    <property type="component" value="Unassembled WGS sequence"/>
</dbReference>
<keyword evidence="9 18" id="KW-0418">Kinase</keyword>
<evidence type="ECO:0000256" key="5">
    <source>
        <dbReference type="ARBA" id="ARBA00022679"/>
    </source>
</evidence>
<dbReference type="PROSITE" id="PS00107">
    <property type="entry name" value="PROTEIN_KINASE_ATP"/>
    <property type="match status" value="1"/>
</dbReference>
<dbReference type="InterPro" id="IPR008271">
    <property type="entry name" value="Ser/Thr_kinase_AS"/>
</dbReference>
<comment type="subunit">
    <text evidence="2">Monomer.</text>
</comment>
<evidence type="ECO:0000259" key="17">
    <source>
        <dbReference type="PROSITE" id="PS50011"/>
    </source>
</evidence>
<dbReference type="Pfam" id="PF00069">
    <property type="entry name" value="Pkinase"/>
    <property type="match status" value="1"/>
</dbReference>
<keyword evidence="4 16" id="KW-0723">Serine/threonine-protein kinase</keyword>
<protein>
    <recommendedName>
        <fullName evidence="3">non-specific serine/threonine protein kinase</fullName>
        <ecNumber evidence="3">2.7.11.1</ecNumber>
    </recommendedName>
</protein>